<protein>
    <recommendedName>
        <fullName evidence="11">Fluoride-specific ion channel FluC</fullName>
    </recommendedName>
</protein>
<accession>A0A5C8GAQ0</accession>
<keyword evidence="13" id="KW-1185">Reference proteome</keyword>
<feature type="transmembrane region" description="Helical" evidence="11">
    <location>
        <begin position="34"/>
        <end position="55"/>
    </location>
</feature>
<feature type="transmembrane region" description="Helical" evidence="11">
    <location>
        <begin position="67"/>
        <end position="85"/>
    </location>
</feature>
<sequence>MLKEFLLVGAGSFMGGGLRYLVSKLMRLWITSDFPLGTFTVNVLGCLIIGFLTGLSAGGRLSPSVKILLTTGFCGGFTTFSTFINETSLLANDDRRFMAVFTVLASLLFGVLAVFAGQQLAKYCR</sequence>
<gene>
    <name evidence="11 12" type="primary">crcB</name>
    <name evidence="11" type="synonym">fluC</name>
    <name evidence="12" type="ORF">ETF27_10125</name>
</gene>
<keyword evidence="2 11" id="KW-1003">Cell membrane</keyword>
<evidence type="ECO:0000256" key="3">
    <source>
        <dbReference type="ARBA" id="ARBA00022519"/>
    </source>
</evidence>
<dbReference type="OrthoDB" id="9815830at2"/>
<evidence type="ECO:0000256" key="6">
    <source>
        <dbReference type="ARBA" id="ARBA00023065"/>
    </source>
</evidence>
<dbReference type="EMBL" id="SDIK01000086">
    <property type="protein sequence ID" value="TXJ58927.1"/>
    <property type="molecule type" value="Genomic_DNA"/>
</dbReference>
<feature type="transmembrane region" description="Helical" evidence="11">
    <location>
        <begin position="5"/>
        <end position="22"/>
    </location>
</feature>
<dbReference type="PANTHER" id="PTHR28259">
    <property type="entry name" value="FLUORIDE EXPORT PROTEIN 1-RELATED"/>
    <property type="match status" value="1"/>
</dbReference>
<keyword evidence="7 11" id="KW-0472">Membrane</keyword>
<dbReference type="AlphaFoldDB" id="A0A5C8GAQ0"/>
<evidence type="ECO:0000256" key="4">
    <source>
        <dbReference type="ARBA" id="ARBA00022692"/>
    </source>
</evidence>
<evidence type="ECO:0000256" key="8">
    <source>
        <dbReference type="ARBA" id="ARBA00023303"/>
    </source>
</evidence>
<keyword evidence="11" id="KW-0915">Sodium</keyword>
<dbReference type="GO" id="GO:0046872">
    <property type="term" value="F:metal ion binding"/>
    <property type="evidence" value="ECO:0007669"/>
    <property type="project" value="UniProtKB-KW"/>
</dbReference>
<dbReference type="GO" id="GO:0005886">
    <property type="term" value="C:plasma membrane"/>
    <property type="evidence" value="ECO:0007669"/>
    <property type="project" value="UniProtKB-SubCell"/>
</dbReference>
<evidence type="ECO:0000256" key="1">
    <source>
        <dbReference type="ARBA" id="ARBA00004651"/>
    </source>
</evidence>
<comment type="similarity">
    <text evidence="9 11">Belongs to the fluoride channel Fluc/FEX (TC 1.A.43) family.</text>
</comment>
<feature type="binding site" evidence="11">
    <location>
        <position position="75"/>
    </location>
    <ligand>
        <name>Na(+)</name>
        <dbReference type="ChEBI" id="CHEBI:29101"/>
        <note>structural</note>
    </ligand>
</feature>
<evidence type="ECO:0000313" key="12">
    <source>
        <dbReference type="EMBL" id="TXJ58927.1"/>
    </source>
</evidence>
<feature type="binding site" evidence="11">
    <location>
        <position position="78"/>
    </location>
    <ligand>
        <name>Na(+)</name>
        <dbReference type="ChEBI" id="CHEBI:29101"/>
        <note>structural</note>
    </ligand>
</feature>
<dbReference type="HAMAP" id="MF_00454">
    <property type="entry name" value="FluC"/>
    <property type="match status" value="1"/>
</dbReference>
<keyword evidence="11" id="KW-0479">Metal-binding</keyword>
<dbReference type="PANTHER" id="PTHR28259:SF1">
    <property type="entry name" value="FLUORIDE EXPORT PROTEIN 1-RELATED"/>
    <property type="match status" value="1"/>
</dbReference>
<evidence type="ECO:0000313" key="13">
    <source>
        <dbReference type="Proteomes" id="UP000321612"/>
    </source>
</evidence>
<reference evidence="13" key="1">
    <citation type="submission" date="2019-05" db="EMBL/GenBank/DDBJ databases">
        <title>Prevotella brunnea sp. nov., isolated from a wound of a patient.</title>
        <authorList>
            <person name="Buhl M."/>
        </authorList>
    </citation>
    <scope>NUCLEOTIDE SEQUENCE [LARGE SCALE GENOMIC DNA]</scope>
    <source>
        <strain evidence="13">A2672</strain>
    </source>
</reference>
<evidence type="ECO:0000256" key="10">
    <source>
        <dbReference type="ARBA" id="ARBA00035585"/>
    </source>
</evidence>
<comment type="function">
    <text evidence="11">Fluoride-specific ion channel. Important for reducing fluoride concentration in the cell, thus reducing its toxicity.</text>
</comment>
<dbReference type="InterPro" id="IPR003691">
    <property type="entry name" value="FluC"/>
</dbReference>
<proteinExistence type="inferred from homology"/>
<evidence type="ECO:0000256" key="11">
    <source>
        <dbReference type="HAMAP-Rule" id="MF_00454"/>
    </source>
</evidence>
<comment type="caution">
    <text evidence="12">The sequence shown here is derived from an EMBL/GenBank/DDBJ whole genome shotgun (WGS) entry which is preliminary data.</text>
</comment>
<dbReference type="Pfam" id="PF02537">
    <property type="entry name" value="CRCB"/>
    <property type="match status" value="1"/>
</dbReference>
<evidence type="ECO:0000256" key="7">
    <source>
        <dbReference type="ARBA" id="ARBA00023136"/>
    </source>
</evidence>
<evidence type="ECO:0000256" key="5">
    <source>
        <dbReference type="ARBA" id="ARBA00022989"/>
    </source>
</evidence>
<dbReference type="GO" id="GO:0062054">
    <property type="term" value="F:fluoride channel activity"/>
    <property type="evidence" value="ECO:0007669"/>
    <property type="project" value="UniProtKB-UniRule"/>
</dbReference>
<dbReference type="NCBIfam" id="TIGR00494">
    <property type="entry name" value="crcB"/>
    <property type="match status" value="1"/>
</dbReference>
<organism evidence="12 13">
    <name type="scientific">Prevotella brunnea</name>
    <dbReference type="NCBI Taxonomy" id="2508867"/>
    <lineage>
        <taxon>Bacteria</taxon>
        <taxon>Pseudomonadati</taxon>
        <taxon>Bacteroidota</taxon>
        <taxon>Bacteroidia</taxon>
        <taxon>Bacteroidales</taxon>
        <taxon>Prevotellaceae</taxon>
        <taxon>Prevotella</taxon>
    </lineage>
</organism>
<name>A0A5C8GAQ0_9BACT</name>
<keyword evidence="5 11" id="KW-1133">Transmembrane helix</keyword>
<keyword evidence="3" id="KW-0997">Cell inner membrane</keyword>
<comment type="catalytic activity">
    <reaction evidence="10">
        <text>fluoride(in) = fluoride(out)</text>
        <dbReference type="Rhea" id="RHEA:76159"/>
        <dbReference type="ChEBI" id="CHEBI:17051"/>
    </reaction>
    <physiologicalReaction direction="left-to-right" evidence="10">
        <dbReference type="Rhea" id="RHEA:76160"/>
    </physiologicalReaction>
</comment>
<feature type="transmembrane region" description="Helical" evidence="11">
    <location>
        <begin position="97"/>
        <end position="117"/>
    </location>
</feature>
<dbReference type="GO" id="GO:0140114">
    <property type="term" value="P:cellular detoxification of fluoride"/>
    <property type="evidence" value="ECO:0007669"/>
    <property type="project" value="UniProtKB-UniRule"/>
</dbReference>
<keyword evidence="11" id="KW-0813">Transport</keyword>
<comment type="subcellular location">
    <subcellularLocation>
        <location evidence="1 11">Cell membrane</location>
        <topology evidence="1 11">Multi-pass membrane protein</topology>
    </subcellularLocation>
</comment>
<dbReference type="Proteomes" id="UP000321612">
    <property type="component" value="Unassembled WGS sequence"/>
</dbReference>
<keyword evidence="4 11" id="KW-0812">Transmembrane</keyword>
<keyword evidence="8 11" id="KW-0407">Ion channel</keyword>
<keyword evidence="6 11" id="KW-0406">Ion transport</keyword>
<evidence type="ECO:0000256" key="2">
    <source>
        <dbReference type="ARBA" id="ARBA00022475"/>
    </source>
</evidence>
<comment type="activity regulation">
    <text evidence="11">Na(+) is not transported, but it plays an essential structural role and its presence is essential for fluoride channel function.</text>
</comment>
<evidence type="ECO:0000256" key="9">
    <source>
        <dbReference type="ARBA" id="ARBA00035120"/>
    </source>
</evidence>